<protein>
    <submittedName>
        <fullName evidence="2">Uncharacterized protein</fullName>
    </submittedName>
</protein>
<gene>
    <name evidence="2" type="ORF">SAMN05660330_01433</name>
</gene>
<evidence type="ECO:0000313" key="3">
    <source>
        <dbReference type="Proteomes" id="UP000199073"/>
    </source>
</evidence>
<dbReference type="Proteomes" id="UP000199073">
    <property type="component" value="Unassembled WGS sequence"/>
</dbReference>
<reference evidence="2 3" key="1">
    <citation type="submission" date="2016-10" db="EMBL/GenBank/DDBJ databases">
        <authorList>
            <person name="de Groot N.N."/>
        </authorList>
    </citation>
    <scope>NUCLEOTIDE SEQUENCE [LARGE SCALE GENOMIC DNA]</scope>
    <source>
        <strain evidence="2 3">DSM 12130</strain>
    </source>
</reference>
<feature type="coiled-coil region" evidence="1">
    <location>
        <begin position="8"/>
        <end position="38"/>
    </location>
</feature>
<accession>A0A1H0NTV3</accession>
<dbReference type="RefSeq" id="WP_176761120.1">
    <property type="nucleotide sequence ID" value="NZ_FNJI01000008.1"/>
</dbReference>
<sequence length="55" mass="6120">MALTPNNFPAAVERIHELEKEVEELKNENIRLATALKEVQGFPPDASINSTEEKG</sequence>
<proteinExistence type="predicted"/>
<keyword evidence="1" id="KW-0175">Coiled coil</keyword>
<name>A0A1H0NTV3_9BACT</name>
<dbReference type="AlphaFoldDB" id="A0A1H0NTV3"/>
<evidence type="ECO:0000256" key="1">
    <source>
        <dbReference type="SAM" id="Coils"/>
    </source>
</evidence>
<keyword evidence="3" id="KW-1185">Reference proteome</keyword>
<dbReference type="STRING" id="91360.SAMN05660330_01433"/>
<dbReference type="EMBL" id="FNJI01000008">
    <property type="protein sequence ID" value="SDO95820.1"/>
    <property type="molecule type" value="Genomic_DNA"/>
</dbReference>
<organism evidence="2 3">
    <name type="scientific">Desulforhopalus singaporensis</name>
    <dbReference type="NCBI Taxonomy" id="91360"/>
    <lineage>
        <taxon>Bacteria</taxon>
        <taxon>Pseudomonadati</taxon>
        <taxon>Thermodesulfobacteriota</taxon>
        <taxon>Desulfobulbia</taxon>
        <taxon>Desulfobulbales</taxon>
        <taxon>Desulfocapsaceae</taxon>
        <taxon>Desulforhopalus</taxon>
    </lineage>
</organism>
<evidence type="ECO:0000313" key="2">
    <source>
        <dbReference type="EMBL" id="SDO95820.1"/>
    </source>
</evidence>